<dbReference type="AlphaFoldDB" id="A0A9N9EBP7"/>
<evidence type="ECO:0000313" key="2">
    <source>
        <dbReference type="EMBL" id="CAG8673292.1"/>
    </source>
</evidence>
<evidence type="ECO:0000256" key="1">
    <source>
        <dbReference type="SAM" id="Coils"/>
    </source>
</evidence>
<evidence type="ECO:0000313" key="3">
    <source>
        <dbReference type="Proteomes" id="UP000789739"/>
    </source>
</evidence>
<protein>
    <submittedName>
        <fullName evidence="2">5247_t:CDS:1</fullName>
    </submittedName>
</protein>
<comment type="caution">
    <text evidence="2">The sequence shown here is derived from an EMBL/GenBank/DDBJ whole genome shotgun (WGS) entry which is preliminary data.</text>
</comment>
<keyword evidence="3" id="KW-1185">Reference proteome</keyword>
<name>A0A9N9EBP7_9GLOM</name>
<feature type="non-terminal residue" evidence="2">
    <location>
        <position position="127"/>
    </location>
</feature>
<gene>
    <name evidence="2" type="ORF">PBRASI_LOCUS11418</name>
</gene>
<accession>A0A9N9EBP7</accession>
<organism evidence="2 3">
    <name type="scientific">Paraglomus brasilianum</name>
    <dbReference type="NCBI Taxonomy" id="144538"/>
    <lineage>
        <taxon>Eukaryota</taxon>
        <taxon>Fungi</taxon>
        <taxon>Fungi incertae sedis</taxon>
        <taxon>Mucoromycota</taxon>
        <taxon>Glomeromycotina</taxon>
        <taxon>Glomeromycetes</taxon>
        <taxon>Paraglomerales</taxon>
        <taxon>Paraglomeraceae</taxon>
        <taxon>Paraglomus</taxon>
    </lineage>
</organism>
<sequence length="127" mass="15220">MEELRQVNQELHEELKRLAQSNRDYEYINYSLEKQIAIREKRIQVLEDELESVISLSSQEKEELRKEISDLKKSLYQARKEIRQKEKDLTIRENQLAEIDVREKKLKTRIREISKSAGNTPKAYTQT</sequence>
<proteinExistence type="predicted"/>
<dbReference type="OrthoDB" id="2416378at2759"/>
<reference evidence="2" key="1">
    <citation type="submission" date="2021-06" db="EMBL/GenBank/DDBJ databases">
        <authorList>
            <person name="Kallberg Y."/>
            <person name="Tangrot J."/>
            <person name="Rosling A."/>
        </authorList>
    </citation>
    <scope>NUCLEOTIDE SEQUENCE</scope>
    <source>
        <strain evidence="2">BR232B</strain>
    </source>
</reference>
<dbReference type="Proteomes" id="UP000789739">
    <property type="component" value="Unassembled WGS sequence"/>
</dbReference>
<feature type="coiled-coil region" evidence="1">
    <location>
        <begin position="1"/>
        <end position="88"/>
    </location>
</feature>
<keyword evidence="1" id="KW-0175">Coiled coil</keyword>
<dbReference type="EMBL" id="CAJVPI010005314">
    <property type="protein sequence ID" value="CAG8673292.1"/>
    <property type="molecule type" value="Genomic_DNA"/>
</dbReference>